<reference evidence="1 2" key="1">
    <citation type="submission" date="2023-03" db="EMBL/GenBank/DDBJ databases">
        <title>WGS of Gossypium arboreum.</title>
        <authorList>
            <person name="Yu D."/>
        </authorList>
    </citation>
    <scope>NUCLEOTIDE SEQUENCE [LARGE SCALE GENOMIC DNA]</scope>
    <source>
        <tissue evidence="1">Leaf</tissue>
    </source>
</reference>
<evidence type="ECO:0000313" key="1">
    <source>
        <dbReference type="EMBL" id="KAK5811685.1"/>
    </source>
</evidence>
<comment type="caution">
    <text evidence="1">The sequence shown here is derived from an EMBL/GenBank/DDBJ whole genome shotgun (WGS) entry which is preliminary data.</text>
</comment>
<proteinExistence type="predicted"/>
<organism evidence="1 2">
    <name type="scientific">Gossypium arboreum</name>
    <name type="common">Tree cotton</name>
    <name type="synonym">Gossypium nanking</name>
    <dbReference type="NCBI Taxonomy" id="29729"/>
    <lineage>
        <taxon>Eukaryota</taxon>
        <taxon>Viridiplantae</taxon>
        <taxon>Streptophyta</taxon>
        <taxon>Embryophyta</taxon>
        <taxon>Tracheophyta</taxon>
        <taxon>Spermatophyta</taxon>
        <taxon>Magnoliopsida</taxon>
        <taxon>eudicotyledons</taxon>
        <taxon>Gunneridae</taxon>
        <taxon>Pentapetalae</taxon>
        <taxon>rosids</taxon>
        <taxon>malvids</taxon>
        <taxon>Malvales</taxon>
        <taxon>Malvaceae</taxon>
        <taxon>Malvoideae</taxon>
        <taxon>Gossypium</taxon>
    </lineage>
</organism>
<protein>
    <submittedName>
        <fullName evidence="1">Uncharacterized protein</fullName>
    </submittedName>
</protein>
<dbReference type="EMBL" id="JARKNE010000008">
    <property type="protein sequence ID" value="KAK5811685.1"/>
    <property type="molecule type" value="Genomic_DNA"/>
</dbReference>
<accession>A0ABR0NZ82</accession>
<evidence type="ECO:0000313" key="2">
    <source>
        <dbReference type="Proteomes" id="UP001358586"/>
    </source>
</evidence>
<keyword evidence="2" id="KW-1185">Reference proteome</keyword>
<name>A0ABR0NZ82_GOSAR</name>
<gene>
    <name evidence="1" type="ORF">PVK06_027040</name>
</gene>
<dbReference type="Proteomes" id="UP001358586">
    <property type="component" value="Chromosome 8"/>
</dbReference>
<sequence>MNTPNQNDKSYEWGLMNLDLVFYETTPKAALNDSKRSQCASNPLPSLQYLAIKIGKLNFQANGLLMELPRFKLGGIILYLQSFTPIKMKSSELHNKSEAGRASAQLTYIFQLYHIGQVKLASPLRETLIVDVSKTVALQQTIATAAASSDTRMELPFLCISDLCHDGARGPTCLSACQR</sequence>